<keyword evidence="5 6" id="KW-0472">Membrane</keyword>
<dbReference type="GO" id="GO:0015297">
    <property type="term" value="F:antiporter activity"/>
    <property type="evidence" value="ECO:0007669"/>
    <property type="project" value="InterPro"/>
</dbReference>
<dbReference type="CDD" id="cd13136">
    <property type="entry name" value="MATE_DinF_like"/>
    <property type="match status" value="1"/>
</dbReference>
<keyword evidence="4 6" id="KW-1133">Transmembrane helix</keyword>
<organism evidence="7 8">
    <name type="scientific">Demequina capsici</name>
    <dbReference type="NCBI Taxonomy" id="3075620"/>
    <lineage>
        <taxon>Bacteria</taxon>
        <taxon>Bacillati</taxon>
        <taxon>Actinomycetota</taxon>
        <taxon>Actinomycetes</taxon>
        <taxon>Micrococcales</taxon>
        <taxon>Demequinaceae</taxon>
        <taxon>Demequina</taxon>
    </lineage>
</organism>
<keyword evidence="3 6" id="KW-0812">Transmembrane</keyword>
<dbReference type="GO" id="GO:0005886">
    <property type="term" value="C:plasma membrane"/>
    <property type="evidence" value="ECO:0007669"/>
    <property type="project" value="TreeGrafter"/>
</dbReference>
<dbReference type="EMBL" id="CP134879">
    <property type="protein sequence ID" value="WNM25379.1"/>
    <property type="molecule type" value="Genomic_DNA"/>
</dbReference>
<feature type="transmembrane region" description="Helical" evidence="6">
    <location>
        <begin position="425"/>
        <end position="442"/>
    </location>
</feature>
<feature type="transmembrane region" description="Helical" evidence="6">
    <location>
        <begin position="197"/>
        <end position="216"/>
    </location>
</feature>
<keyword evidence="8" id="KW-1185">Reference proteome</keyword>
<feature type="transmembrane region" description="Helical" evidence="6">
    <location>
        <begin position="318"/>
        <end position="341"/>
    </location>
</feature>
<evidence type="ECO:0000256" key="5">
    <source>
        <dbReference type="ARBA" id="ARBA00023136"/>
    </source>
</evidence>
<dbReference type="InterPro" id="IPR002528">
    <property type="entry name" value="MATE_fam"/>
</dbReference>
<gene>
    <name evidence="7" type="ORF">RN606_04315</name>
</gene>
<evidence type="ECO:0000256" key="1">
    <source>
        <dbReference type="ARBA" id="ARBA00004141"/>
    </source>
</evidence>
<protein>
    <submittedName>
        <fullName evidence="7">MATE family efflux transporter</fullName>
    </submittedName>
</protein>
<feature type="transmembrane region" description="Helical" evidence="6">
    <location>
        <begin position="137"/>
        <end position="158"/>
    </location>
</feature>
<feature type="transmembrane region" description="Helical" evidence="6">
    <location>
        <begin position="51"/>
        <end position="71"/>
    </location>
</feature>
<evidence type="ECO:0000313" key="8">
    <source>
        <dbReference type="Proteomes" id="UP001304125"/>
    </source>
</evidence>
<name>A0AA96JE82_9MICO</name>
<comment type="subcellular location">
    <subcellularLocation>
        <location evidence="1">Membrane</location>
        <topology evidence="1">Multi-pass membrane protein</topology>
    </subcellularLocation>
</comment>
<proteinExistence type="inferred from homology"/>
<sequence length="459" mass="48178">MSSSRTELLRGLPHRHAFSLAWPAIVANVTVPLVGLVDTAMLGHFSDATHLGAVAIGGTVIGAVGWLLNFLRTGTTSVVGRALGGGRIADAVTHLQRSVLMAVGLGGAIVALQWVAIPLLMGVLAPAGDVRDLASGYALIRLLAAPATLLTLVANGWFVGAGDTRRPLAVVATVNALNIGLDVAFVAGLGWGSAGAAAASAIAEWAGVVVAALLWWRAAPASVRAAVRTWRGKGLRAGWGRVVSLNGWLFGRTAVLYMVLTFVTAYAARVGEDVLAATSVLMQFMLLASYAQDGYAHAAEAMSSREIGRRDIVGFHRANLAAALPAVAIGAVFTLLYLAARDPLIAVMTDLPAVSASAREYFPWVIVLPLFSSLAYLFDGVFLGSGHTRAMFVTMVLSAVVVFFPVLAIGALWIGDDRGHDLWRAFLLFNGARGLFLALAYWRTTVRGGWLENEAVAST</sequence>
<dbReference type="PANTHER" id="PTHR42893">
    <property type="entry name" value="PROTEIN DETOXIFICATION 44, CHLOROPLASTIC-RELATED"/>
    <property type="match status" value="1"/>
</dbReference>
<evidence type="ECO:0000256" key="6">
    <source>
        <dbReference type="SAM" id="Phobius"/>
    </source>
</evidence>
<evidence type="ECO:0000256" key="3">
    <source>
        <dbReference type="ARBA" id="ARBA00022692"/>
    </source>
</evidence>
<comment type="similarity">
    <text evidence="2">Belongs to the multi antimicrobial extrusion (MATE) (TC 2.A.66.1) family.</text>
</comment>
<dbReference type="Pfam" id="PF01554">
    <property type="entry name" value="MatE"/>
    <property type="match status" value="2"/>
</dbReference>
<reference evidence="7 8" key="1">
    <citation type="submission" date="2023-09" db="EMBL/GenBank/DDBJ databases">
        <title>Demequina sp. a novel bacteria isolated from Capsicum annuum.</title>
        <authorList>
            <person name="Humaira Z."/>
            <person name="Lee J."/>
            <person name="Cho D."/>
        </authorList>
    </citation>
    <scope>NUCLEOTIDE SEQUENCE [LARGE SCALE GENOMIC DNA]</scope>
    <source>
        <strain evidence="7 8">OYTSA14</strain>
    </source>
</reference>
<dbReference type="AlphaFoldDB" id="A0AA96JE82"/>
<evidence type="ECO:0000256" key="2">
    <source>
        <dbReference type="ARBA" id="ARBA00010199"/>
    </source>
</evidence>
<dbReference type="RefSeq" id="WP_313500283.1">
    <property type="nucleotide sequence ID" value="NZ_CP134879.1"/>
</dbReference>
<dbReference type="Proteomes" id="UP001304125">
    <property type="component" value="Chromosome"/>
</dbReference>
<dbReference type="PANTHER" id="PTHR42893:SF46">
    <property type="entry name" value="PROTEIN DETOXIFICATION 44, CHLOROPLASTIC"/>
    <property type="match status" value="1"/>
</dbReference>
<feature type="transmembrane region" description="Helical" evidence="6">
    <location>
        <begin position="20"/>
        <end position="45"/>
    </location>
</feature>
<accession>A0AA96JE82</accession>
<feature type="transmembrane region" description="Helical" evidence="6">
    <location>
        <begin position="361"/>
        <end position="378"/>
    </location>
</feature>
<dbReference type="GO" id="GO:0042910">
    <property type="term" value="F:xenobiotic transmembrane transporter activity"/>
    <property type="evidence" value="ECO:0007669"/>
    <property type="project" value="InterPro"/>
</dbReference>
<feature type="transmembrane region" description="Helical" evidence="6">
    <location>
        <begin position="390"/>
        <end position="413"/>
    </location>
</feature>
<evidence type="ECO:0000256" key="4">
    <source>
        <dbReference type="ARBA" id="ARBA00022989"/>
    </source>
</evidence>
<feature type="transmembrane region" description="Helical" evidence="6">
    <location>
        <begin position="170"/>
        <end position="191"/>
    </location>
</feature>
<evidence type="ECO:0000313" key="7">
    <source>
        <dbReference type="EMBL" id="WNM25379.1"/>
    </source>
</evidence>
<dbReference type="InterPro" id="IPR044644">
    <property type="entry name" value="DinF-like"/>
</dbReference>
<feature type="transmembrane region" description="Helical" evidence="6">
    <location>
        <begin position="249"/>
        <end position="268"/>
    </location>
</feature>
<dbReference type="NCBIfam" id="TIGR00797">
    <property type="entry name" value="matE"/>
    <property type="match status" value="1"/>
</dbReference>
<feature type="transmembrane region" description="Helical" evidence="6">
    <location>
        <begin position="99"/>
        <end position="125"/>
    </location>
</feature>